<dbReference type="RefSeq" id="WP_153972364.1">
    <property type="nucleotide sequence ID" value="NZ_JACRWE010000006.1"/>
</dbReference>
<protein>
    <submittedName>
        <fullName evidence="7">Sigma-70 family RNA polymerase sigma factor</fullName>
    </submittedName>
</protein>
<dbReference type="Proteomes" id="UP000609849">
    <property type="component" value="Unassembled WGS sequence"/>
</dbReference>
<evidence type="ECO:0000256" key="1">
    <source>
        <dbReference type="ARBA" id="ARBA00010641"/>
    </source>
</evidence>
<accession>A0ABR7JST3</accession>
<dbReference type="InterPro" id="IPR013324">
    <property type="entry name" value="RNA_pol_sigma_r3/r4-like"/>
</dbReference>
<comment type="similarity">
    <text evidence="1">Belongs to the sigma-70 factor family. ECF subfamily.</text>
</comment>
<dbReference type="EMBL" id="JACRWE010000006">
    <property type="protein sequence ID" value="MBC5997686.1"/>
    <property type="molecule type" value="Genomic_DNA"/>
</dbReference>
<dbReference type="InterPro" id="IPR013325">
    <property type="entry name" value="RNA_pol_sigma_r2"/>
</dbReference>
<evidence type="ECO:0000256" key="3">
    <source>
        <dbReference type="ARBA" id="ARBA00023082"/>
    </source>
</evidence>
<reference evidence="7 8" key="1">
    <citation type="submission" date="2020-08" db="EMBL/GenBank/DDBJ databases">
        <authorList>
            <person name="Liu C."/>
            <person name="Sun Q."/>
        </authorList>
    </citation>
    <scope>NUCLEOTIDE SEQUENCE [LARGE SCALE GENOMIC DNA]</scope>
    <source>
        <strain evidence="7 8">NSJ-18</strain>
    </source>
</reference>
<sequence length="184" mass="22159">MKKLISLKIIKQRKKSNELIEKIKKGDKKAFEILINDYKEYLYSTAYIHLKNEHDAKDVYQETIYQAIIGIDKLKHPEYFKTWITRILLNNINLLHRKNYKTKDVLNEIEIKDDISYDLIEEKLDLYNAIEQLDIKYKTPIILQYFQDMPIKDISKVLECNENTVKTNIRRGKEMLYKILKEDK</sequence>
<evidence type="ECO:0000313" key="8">
    <source>
        <dbReference type="Proteomes" id="UP000609849"/>
    </source>
</evidence>
<feature type="domain" description="RNA polymerase sigma-70 region 2" evidence="5">
    <location>
        <begin position="34"/>
        <end position="99"/>
    </location>
</feature>
<dbReference type="SUPFAM" id="SSF88659">
    <property type="entry name" value="Sigma3 and sigma4 domains of RNA polymerase sigma factors"/>
    <property type="match status" value="1"/>
</dbReference>
<keyword evidence="2" id="KW-0805">Transcription regulation</keyword>
<organism evidence="7 8">
    <name type="scientific">Romboutsia faecis</name>
    <dbReference type="NCBI Taxonomy" id="2764597"/>
    <lineage>
        <taxon>Bacteria</taxon>
        <taxon>Bacillati</taxon>
        <taxon>Bacillota</taxon>
        <taxon>Clostridia</taxon>
        <taxon>Peptostreptococcales</taxon>
        <taxon>Peptostreptococcaceae</taxon>
        <taxon>Romboutsia</taxon>
    </lineage>
</organism>
<evidence type="ECO:0000256" key="4">
    <source>
        <dbReference type="ARBA" id="ARBA00023163"/>
    </source>
</evidence>
<dbReference type="PANTHER" id="PTHR43133">
    <property type="entry name" value="RNA POLYMERASE ECF-TYPE SIGMA FACTO"/>
    <property type="match status" value="1"/>
</dbReference>
<keyword evidence="3" id="KW-0731">Sigma factor</keyword>
<dbReference type="InterPro" id="IPR036388">
    <property type="entry name" value="WH-like_DNA-bd_sf"/>
</dbReference>
<dbReference type="SUPFAM" id="SSF88946">
    <property type="entry name" value="Sigma2 domain of RNA polymerase sigma factors"/>
    <property type="match status" value="1"/>
</dbReference>
<dbReference type="InterPro" id="IPR007627">
    <property type="entry name" value="RNA_pol_sigma70_r2"/>
</dbReference>
<dbReference type="Gene3D" id="1.10.1740.10">
    <property type="match status" value="1"/>
</dbReference>
<dbReference type="NCBIfam" id="TIGR02937">
    <property type="entry name" value="sigma70-ECF"/>
    <property type="match status" value="1"/>
</dbReference>
<feature type="domain" description="RNA polymerase sigma factor 70 region 4 type 2" evidence="6">
    <location>
        <begin position="125"/>
        <end position="176"/>
    </location>
</feature>
<dbReference type="Pfam" id="PF04542">
    <property type="entry name" value="Sigma70_r2"/>
    <property type="match status" value="1"/>
</dbReference>
<dbReference type="InterPro" id="IPR014284">
    <property type="entry name" value="RNA_pol_sigma-70_dom"/>
</dbReference>
<dbReference type="Gene3D" id="1.10.10.10">
    <property type="entry name" value="Winged helix-like DNA-binding domain superfamily/Winged helix DNA-binding domain"/>
    <property type="match status" value="1"/>
</dbReference>
<dbReference type="Pfam" id="PF08281">
    <property type="entry name" value="Sigma70_r4_2"/>
    <property type="match status" value="1"/>
</dbReference>
<gene>
    <name evidence="7" type="ORF">H8923_13010</name>
</gene>
<proteinExistence type="inferred from homology"/>
<keyword evidence="8" id="KW-1185">Reference proteome</keyword>
<evidence type="ECO:0000313" key="7">
    <source>
        <dbReference type="EMBL" id="MBC5997686.1"/>
    </source>
</evidence>
<name>A0ABR7JST3_9FIRM</name>
<dbReference type="InterPro" id="IPR039425">
    <property type="entry name" value="RNA_pol_sigma-70-like"/>
</dbReference>
<comment type="caution">
    <text evidence="7">The sequence shown here is derived from an EMBL/GenBank/DDBJ whole genome shotgun (WGS) entry which is preliminary data.</text>
</comment>
<evidence type="ECO:0000259" key="6">
    <source>
        <dbReference type="Pfam" id="PF08281"/>
    </source>
</evidence>
<keyword evidence="4" id="KW-0804">Transcription</keyword>
<evidence type="ECO:0000259" key="5">
    <source>
        <dbReference type="Pfam" id="PF04542"/>
    </source>
</evidence>
<evidence type="ECO:0000256" key="2">
    <source>
        <dbReference type="ARBA" id="ARBA00023015"/>
    </source>
</evidence>
<dbReference type="PANTHER" id="PTHR43133:SF51">
    <property type="entry name" value="RNA POLYMERASE SIGMA FACTOR"/>
    <property type="match status" value="1"/>
</dbReference>
<dbReference type="InterPro" id="IPR013249">
    <property type="entry name" value="RNA_pol_sigma70_r4_t2"/>
</dbReference>